<protein>
    <submittedName>
        <fullName evidence="2">Uncharacterized protein</fullName>
    </submittedName>
</protein>
<gene>
    <name evidence="2" type="primary">PARPA_08579.1 scaffold 33405</name>
</gene>
<sequence length="152" mass="17568">MPMQLFDRLFKLKKHQHDNSIKSTDSNSTKSSSTLGRHVSFRRFSSLRHWRSSPKSTSHSNLLLDQVHQQQQQQELLMQCIETALYVNPNSKRWSYGDAPARNSISFYEQEPSPLPPQPRLRKISLPPQLTNTGYLASIPEVDSQITLDHLR</sequence>
<evidence type="ECO:0000313" key="2">
    <source>
        <dbReference type="EMBL" id="CEP14399.1"/>
    </source>
</evidence>
<feature type="region of interest" description="Disordered" evidence="1">
    <location>
        <begin position="16"/>
        <end position="35"/>
    </location>
</feature>
<evidence type="ECO:0000256" key="1">
    <source>
        <dbReference type="SAM" id="MobiDB-lite"/>
    </source>
</evidence>
<feature type="compositionally biased region" description="Low complexity" evidence="1">
    <location>
        <begin position="21"/>
        <end position="33"/>
    </location>
</feature>
<proteinExistence type="predicted"/>
<accession>A0A0B7NAB6</accession>
<dbReference type="Proteomes" id="UP000054107">
    <property type="component" value="Unassembled WGS sequence"/>
</dbReference>
<reference evidence="2 3" key="1">
    <citation type="submission" date="2014-09" db="EMBL/GenBank/DDBJ databases">
        <authorList>
            <person name="Ellenberger Sabrina"/>
        </authorList>
    </citation>
    <scope>NUCLEOTIDE SEQUENCE [LARGE SCALE GENOMIC DNA]</scope>
    <source>
        <strain evidence="2 3">CBS 412.66</strain>
    </source>
</reference>
<name>A0A0B7NAB6_9FUNG</name>
<keyword evidence="3" id="KW-1185">Reference proteome</keyword>
<dbReference type="AlphaFoldDB" id="A0A0B7NAB6"/>
<dbReference type="EMBL" id="LN731212">
    <property type="protein sequence ID" value="CEP14399.1"/>
    <property type="molecule type" value="Genomic_DNA"/>
</dbReference>
<organism evidence="2 3">
    <name type="scientific">Parasitella parasitica</name>
    <dbReference type="NCBI Taxonomy" id="35722"/>
    <lineage>
        <taxon>Eukaryota</taxon>
        <taxon>Fungi</taxon>
        <taxon>Fungi incertae sedis</taxon>
        <taxon>Mucoromycota</taxon>
        <taxon>Mucoromycotina</taxon>
        <taxon>Mucoromycetes</taxon>
        <taxon>Mucorales</taxon>
        <taxon>Mucorineae</taxon>
        <taxon>Mucoraceae</taxon>
        <taxon>Parasitella</taxon>
    </lineage>
</organism>
<dbReference type="OrthoDB" id="2280528at2759"/>
<evidence type="ECO:0000313" key="3">
    <source>
        <dbReference type="Proteomes" id="UP000054107"/>
    </source>
</evidence>